<protein>
    <submittedName>
        <fullName evidence="1">Uncharacterized protein</fullName>
    </submittedName>
</protein>
<evidence type="ECO:0000313" key="2">
    <source>
        <dbReference type="Proteomes" id="UP000248214"/>
    </source>
</evidence>
<accession>A0A323TM51</accession>
<evidence type="ECO:0000313" key="1">
    <source>
        <dbReference type="EMBL" id="PYZ95106.1"/>
    </source>
</evidence>
<dbReference type="Proteomes" id="UP000248214">
    <property type="component" value="Unassembled WGS sequence"/>
</dbReference>
<organism evidence="1 2">
    <name type="scientific">Salipaludibacillus keqinensis</name>
    <dbReference type="NCBI Taxonomy" id="2045207"/>
    <lineage>
        <taxon>Bacteria</taxon>
        <taxon>Bacillati</taxon>
        <taxon>Bacillota</taxon>
        <taxon>Bacilli</taxon>
        <taxon>Bacillales</taxon>
        <taxon>Bacillaceae</taxon>
    </lineage>
</organism>
<dbReference type="EMBL" id="PDOD01000001">
    <property type="protein sequence ID" value="PYZ95106.1"/>
    <property type="molecule type" value="Genomic_DNA"/>
</dbReference>
<proteinExistence type="predicted"/>
<sequence>MYKDHDIVLLMKKHPEMIDSAFSYISAVTSYDRESTKLRYEDHLQNQWTLFYFHKSITKVELGQFFDELAKNNYKNSTQSYVLSSKKIAGRYKQLLDQLQIRWLEITEDKLQEVIGIDRQMQKGFPEEQDVRDEVHQQMILFTESLLNEDLNTGWFDFSLLVGDEETCQDEEDLQNCKKRDFQLYYRHELKYEGSIVLSYEYDSKTLKWPRYIRIYLDELHQTKRKPTDSNVFAFNVDLESCIDWKTGVIFTEIPLLDHSINDNDMQRISLILQRWGLHENHIFRLNEYTSSDLEYFIQKLISLSMLIKASKKRVFQYV</sequence>
<comment type="caution">
    <text evidence="1">The sequence shown here is derived from an EMBL/GenBank/DDBJ whole genome shotgun (WGS) entry which is preliminary data.</text>
</comment>
<dbReference type="OrthoDB" id="2965876at2"/>
<reference evidence="1 2" key="1">
    <citation type="submission" date="2017-10" db="EMBL/GenBank/DDBJ databases">
        <title>Bacillus sp. nov., a halophilic bacterium isolated from a Keqin Lake.</title>
        <authorList>
            <person name="Wang H."/>
        </authorList>
    </citation>
    <scope>NUCLEOTIDE SEQUENCE [LARGE SCALE GENOMIC DNA]</scope>
    <source>
        <strain evidence="1 2">KQ-12</strain>
    </source>
</reference>
<dbReference type="RefSeq" id="WP_110608741.1">
    <property type="nucleotide sequence ID" value="NZ_PDOD01000001.1"/>
</dbReference>
<dbReference type="AlphaFoldDB" id="A0A323TM51"/>
<keyword evidence="2" id="KW-1185">Reference proteome</keyword>
<gene>
    <name evidence="1" type="ORF">CR194_06215</name>
</gene>
<name>A0A323TM51_9BACI</name>